<dbReference type="Proteomes" id="UP000747542">
    <property type="component" value="Unassembled WGS sequence"/>
</dbReference>
<proteinExistence type="predicted"/>
<sequence>MDRREAKVALRGRIVGMRDGGFTNTDIARELGIDRKTLYRWLKRWSEEENLVDRLRSGAPRKTTPAQDQIIHQAKDQIPFTNAVVKQDIQLNVTPRTVDCKR</sequence>
<comment type="subcellular location">
    <subcellularLocation>
        <location evidence="1">Nucleus</location>
    </subcellularLocation>
</comment>
<protein>
    <submittedName>
        <fullName evidence="2">Putative winged helix-turn-helix domain containing protein 16</fullName>
    </submittedName>
</protein>
<dbReference type="SUPFAM" id="SSF46689">
    <property type="entry name" value="Homeodomain-like"/>
    <property type="match status" value="1"/>
</dbReference>
<reference evidence="2" key="1">
    <citation type="journal article" date="2021" name="Sci. Adv.">
        <title>The American lobster genome reveals insights on longevity, neural, and immune adaptations.</title>
        <authorList>
            <person name="Polinski J.M."/>
            <person name="Zimin A.V."/>
            <person name="Clark K.F."/>
            <person name="Kohn A.B."/>
            <person name="Sadowski N."/>
            <person name="Timp W."/>
            <person name="Ptitsyn A."/>
            <person name="Khanna P."/>
            <person name="Romanova D.Y."/>
            <person name="Williams P."/>
            <person name="Greenwood S.J."/>
            <person name="Moroz L.L."/>
            <person name="Walt D.R."/>
            <person name="Bodnar A.G."/>
        </authorList>
    </citation>
    <scope>NUCLEOTIDE SEQUENCE</scope>
    <source>
        <strain evidence="2">GMGI-L3</strain>
    </source>
</reference>
<dbReference type="InterPro" id="IPR009057">
    <property type="entry name" value="Homeodomain-like_sf"/>
</dbReference>
<evidence type="ECO:0000313" key="3">
    <source>
        <dbReference type="Proteomes" id="UP000747542"/>
    </source>
</evidence>
<evidence type="ECO:0000313" key="2">
    <source>
        <dbReference type="EMBL" id="KAG7158554.1"/>
    </source>
</evidence>
<dbReference type="Pfam" id="PF13551">
    <property type="entry name" value="HTH_29"/>
    <property type="match status" value="1"/>
</dbReference>
<dbReference type="AlphaFoldDB" id="A0A8J5MP31"/>
<keyword evidence="3" id="KW-1185">Reference proteome</keyword>
<evidence type="ECO:0000256" key="1">
    <source>
        <dbReference type="ARBA" id="ARBA00004123"/>
    </source>
</evidence>
<gene>
    <name evidence="2" type="ORF">Hamer_G026452</name>
</gene>
<accession>A0A8J5MP31</accession>
<organism evidence="2 3">
    <name type="scientific">Homarus americanus</name>
    <name type="common">American lobster</name>
    <dbReference type="NCBI Taxonomy" id="6706"/>
    <lineage>
        <taxon>Eukaryota</taxon>
        <taxon>Metazoa</taxon>
        <taxon>Ecdysozoa</taxon>
        <taxon>Arthropoda</taxon>
        <taxon>Crustacea</taxon>
        <taxon>Multicrustacea</taxon>
        <taxon>Malacostraca</taxon>
        <taxon>Eumalacostraca</taxon>
        <taxon>Eucarida</taxon>
        <taxon>Decapoda</taxon>
        <taxon>Pleocyemata</taxon>
        <taxon>Astacidea</taxon>
        <taxon>Nephropoidea</taxon>
        <taxon>Nephropidae</taxon>
        <taxon>Homarus</taxon>
    </lineage>
</organism>
<comment type="caution">
    <text evidence="2">The sequence shown here is derived from an EMBL/GenBank/DDBJ whole genome shotgun (WGS) entry which is preliminary data.</text>
</comment>
<dbReference type="GO" id="GO:0005634">
    <property type="term" value="C:nucleus"/>
    <property type="evidence" value="ECO:0007669"/>
    <property type="project" value="UniProtKB-SubCell"/>
</dbReference>
<dbReference type="Gene3D" id="1.10.10.60">
    <property type="entry name" value="Homeodomain-like"/>
    <property type="match status" value="1"/>
</dbReference>
<dbReference type="EMBL" id="JAHLQT010034667">
    <property type="protein sequence ID" value="KAG7158554.1"/>
    <property type="molecule type" value="Genomic_DNA"/>
</dbReference>
<name>A0A8J5MP31_HOMAM</name>